<reference evidence="2 3" key="2">
    <citation type="journal article" date="2013" name="Plant Cell Physiol.">
        <title>Rice Annotation Project Database (RAP-DB): an integrative and interactive database for rice genomics.</title>
        <authorList>
            <person name="Sakai H."/>
            <person name="Lee S.S."/>
            <person name="Tanaka T."/>
            <person name="Numa H."/>
            <person name="Kim J."/>
            <person name="Kawahara Y."/>
            <person name="Wakimoto H."/>
            <person name="Yang C.C."/>
            <person name="Iwamoto M."/>
            <person name="Abe T."/>
            <person name="Yamada Y."/>
            <person name="Muto A."/>
            <person name="Inokuchi H."/>
            <person name="Ikemura T."/>
            <person name="Matsumoto T."/>
            <person name="Sasaki T."/>
            <person name="Itoh T."/>
        </authorList>
    </citation>
    <scope>NUCLEOTIDE SEQUENCE [LARGE SCALE GENOMIC DNA]</scope>
    <source>
        <strain evidence="3">cv. Nipponbare</strain>
    </source>
</reference>
<proteinExistence type="predicted"/>
<evidence type="ECO:0000256" key="1">
    <source>
        <dbReference type="SAM" id="MobiDB-lite"/>
    </source>
</evidence>
<dbReference type="EMBL" id="AP014965">
    <property type="protein sequence ID" value="BAT08429.1"/>
    <property type="molecule type" value="Genomic_DNA"/>
</dbReference>
<keyword evidence="3" id="KW-1185">Reference proteome</keyword>
<dbReference type="Gramene" id="Os09t0455750-00">
    <property type="protein sequence ID" value="Os09t0455750-00"/>
    <property type="gene ID" value="Os09g0455750"/>
</dbReference>
<feature type="region of interest" description="Disordered" evidence="1">
    <location>
        <begin position="80"/>
        <end position="121"/>
    </location>
</feature>
<dbReference type="Proteomes" id="UP000059680">
    <property type="component" value="Chromosome 9"/>
</dbReference>
<feature type="compositionally biased region" description="Polar residues" evidence="1">
    <location>
        <begin position="89"/>
        <end position="111"/>
    </location>
</feature>
<dbReference type="InParanoid" id="A0A0P0XMP6"/>
<reference evidence="2 3" key="3">
    <citation type="journal article" date="2013" name="Rice">
        <title>Improvement of the Oryza sativa Nipponbare reference genome using next generation sequence and optical map data.</title>
        <authorList>
            <person name="Kawahara Y."/>
            <person name="de la Bastide M."/>
            <person name="Hamilton J.P."/>
            <person name="Kanamori H."/>
            <person name="McCombie W.R."/>
            <person name="Ouyang S."/>
            <person name="Schwartz D.C."/>
            <person name="Tanaka T."/>
            <person name="Wu J."/>
            <person name="Zhou S."/>
            <person name="Childs K.L."/>
            <person name="Davidson R.M."/>
            <person name="Lin H."/>
            <person name="Quesada-Ocampo L."/>
            <person name="Vaillancourt B."/>
            <person name="Sakai H."/>
            <person name="Lee S.S."/>
            <person name="Kim J."/>
            <person name="Numa H."/>
            <person name="Itoh T."/>
            <person name="Buell C.R."/>
            <person name="Matsumoto T."/>
        </authorList>
    </citation>
    <scope>NUCLEOTIDE SEQUENCE [LARGE SCALE GENOMIC DNA]</scope>
    <source>
        <strain evidence="3">cv. Nipponbare</strain>
    </source>
</reference>
<evidence type="ECO:0000313" key="2">
    <source>
        <dbReference type="EMBL" id="BAT08429.1"/>
    </source>
</evidence>
<organism evidence="2 3">
    <name type="scientific">Oryza sativa subsp. japonica</name>
    <name type="common">Rice</name>
    <dbReference type="NCBI Taxonomy" id="39947"/>
    <lineage>
        <taxon>Eukaryota</taxon>
        <taxon>Viridiplantae</taxon>
        <taxon>Streptophyta</taxon>
        <taxon>Embryophyta</taxon>
        <taxon>Tracheophyta</taxon>
        <taxon>Spermatophyta</taxon>
        <taxon>Magnoliopsida</taxon>
        <taxon>Liliopsida</taxon>
        <taxon>Poales</taxon>
        <taxon>Poaceae</taxon>
        <taxon>BOP clade</taxon>
        <taxon>Oryzoideae</taxon>
        <taxon>Oryzeae</taxon>
        <taxon>Oryzinae</taxon>
        <taxon>Oryza</taxon>
        <taxon>Oryza sativa</taxon>
    </lineage>
</organism>
<gene>
    <name evidence="2" type="ordered locus">Os09g0455750</name>
    <name evidence="2" type="ORF">OSNPB_090455750</name>
</gene>
<sequence>MGFIRGSSSPPFASGKMIDHLFLTLSQNSSGSPSILVSPQNEGWSKIVPSMRAGTAASRPRTPTAMVMLWAMFPPALTPAKKTRPVSPCSDSHGSAPDNAQLSAAQESSYAAGSRCSGARR</sequence>
<dbReference type="PaxDb" id="39947-A0A0P0XMP6"/>
<dbReference type="AlphaFoldDB" id="A0A0P0XMP6"/>
<accession>A0A0P0XMP6</accession>
<protein>
    <submittedName>
        <fullName evidence="2">Os09g0455750 protein</fullName>
    </submittedName>
</protein>
<evidence type="ECO:0000313" key="3">
    <source>
        <dbReference type="Proteomes" id="UP000059680"/>
    </source>
</evidence>
<name>A0A0P0XMP6_ORYSJ</name>
<reference evidence="3" key="1">
    <citation type="journal article" date="2005" name="Nature">
        <title>The map-based sequence of the rice genome.</title>
        <authorList>
            <consortium name="International rice genome sequencing project (IRGSP)"/>
            <person name="Matsumoto T."/>
            <person name="Wu J."/>
            <person name="Kanamori H."/>
            <person name="Katayose Y."/>
            <person name="Fujisawa M."/>
            <person name="Namiki N."/>
            <person name="Mizuno H."/>
            <person name="Yamamoto K."/>
            <person name="Antonio B.A."/>
            <person name="Baba T."/>
            <person name="Sakata K."/>
            <person name="Nagamura Y."/>
            <person name="Aoki H."/>
            <person name="Arikawa K."/>
            <person name="Arita K."/>
            <person name="Bito T."/>
            <person name="Chiden Y."/>
            <person name="Fujitsuka N."/>
            <person name="Fukunaka R."/>
            <person name="Hamada M."/>
            <person name="Harada C."/>
            <person name="Hayashi A."/>
            <person name="Hijishita S."/>
            <person name="Honda M."/>
            <person name="Hosokawa S."/>
            <person name="Ichikawa Y."/>
            <person name="Idonuma A."/>
            <person name="Iijima M."/>
            <person name="Ikeda M."/>
            <person name="Ikeno M."/>
            <person name="Ito K."/>
            <person name="Ito S."/>
            <person name="Ito T."/>
            <person name="Ito Y."/>
            <person name="Ito Y."/>
            <person name="Iwabuchi A."/>
            <person name="Kamiya K."/>
            <person name="Karasawa W."/>
            <person name="Kurita K."/>
            <person name="Katagiri S."/>
            <person name="Kikuta A."/>
            <person name="Kobayashi H."/>
            <person name="Kobayashi N."/>
            <person name="Machita K."/>
            <person name="Maehara T."/>
            <person name="Masukawa M."/>
            <person name="Mizubayashi T."/>
            <person name="Mukai Y."/>
            <person name="Nagasaki H."/>
            <person name="Nagata Y."/>
            <person name="Naito S."/>
            <person name="Nakashima M."/>
            <person name="Nakama Y."/>
            <person name="Nakamichi Y."/>
            <person name="Nakamura M."/>
            <person name="Meguro A."/>
            <person name="Negishi M."/>
            <person name="Ohta I."/>
            <person name="Ohta T."/>
            <person name="Okamoto M."/>
            <person name="Ono N."/>
            <person name="Saji S."/>
            <person name="Sakaguchi M."/>
            <person name="Sakai K."/>
            <person name="Shibata M."/>
            <person name="Shimokawa T."/>
            <person name="Song J."/>
            <person name="Takazaki Y."/>
            <person name="Terasawa K."/>
            <person name="Tsugane M."/>
            <person name="Tsuji K."/>
            <person name="Ueda S."/>
            <person name="Waki K."/>
            <person name="Yamagata H."/>
            <person name="Yamamoto M."/>
            <person name="Yamamoto S."/>
            <person name="Yamane H."/>
            <person name="Yoshiki S."/>
            <person name="Yoshihara R."/>
            <person name="Yukawa K."/>
            <person name="Zhong H."/>
            <person name="Yano M."/>
            <person name="Yuan Q."/>
            <person name="Ouyang S."/>
            <person name="Liu J."/>
            <person name="Jones K.M."/>
            <person name="Gansberger K."/>
            <person name="Moffat K."/>
            <person name="Hill J."/>
            <person name="Bera J."/>
            <person name="Fadrosh D."/>
            <person name="Jin S."/>
            <person name="Johri S."/>
            <person name="Kim M."/>
            <person name="Overton L."/>
            <person name="Reardon M."/>
            <person name="Tsitrin T."/>
            <person name="Vuong H."/>
            <person name="Weaver B."/>
            <person name="Ciecko A."/>
            <person name="Tallon L."/>
            <person name="Jackson J."/>
            <person name="Pai G."/>
            <person name="Aken S.V."/>
            <person name="Utterback T."/>
            <person name="Reidmuller S."/>
            <person name="Feldblyum T."/>
            <person name="Hsiao J."/>
            <person name="Zismann V."/>
            <person name="Iobst S."/>
            <person name="de Vazeille A.R."/>
            <person name="Buell C.R."/>
            <person name="Ying K."/>
            <person name="Li Y."/>
            <person name="Lu T."/>
            <person name="Huang Y."/>
            <person name="Zhao Q."/>
            <person name="Feng Q."/>
            <person name="Zhang L."/>
            <person name="Zhu J."/>
            <person name="Weng Q."/>
            <person name="Mu J."/>
            <person name="Lu Y."/>
            <person name="Fan D."/>
            <person name="Liu Y."/>
            <person name="Guan J."/>
            <person name="Zhang Y."/>
            <person name="Yu S."/>
            <person name="Liu X."/>
            <person name="Zhang Y."/>
            <person name="Hong G."/>
            <person name="Han B."/>
            <person name="Choisne N."/>
            <person name="Demange N."/>
            <person name="Orjeda G."/>
            <person name="Samain S."/>
            <person name="Cattolico L."/>
            <person name="Pelletier E."/>
            <person name="Couloux A."/>
            <person name="Segurens B."/>
            <person name="Wincker P."/>
            <person name="D'Hont A."/>
            <person name="Scarpelli C."/>
            <person name="Weissenbach J."/>
            <person name="Salanoubat M."/>
            <person name="Quetier F."/>
            <person name="Yu Y."/>
            <person name="Kim H.R."/>
            <person name="Rambo T."/>
            <person name="Currie J."/>
            <person name="Collura K."/>
            <person name="Luo M."/>
            <person name="Yang T."/>
            <person name="Ammiraju J.S.S."/>
            <person name="Engler F."/>
            <person name="Soderlund C."/>
            <person name="Wing R.A."/>
            <person name="Palmer L.E."/>
            <person name="de la Bastide M."/>
            <person name="Spiegel L."/>
            <person name="Nascimento L."/>
            <person name="Zutavern T."/>
            <person name="O'Shaughnessy A."/>
            <person name="Dike S."/>
            <person name="Dedhia N."/>
            <person name="Preston R."/>
            <person name="Balija V."/>
            <person name="McCombie W.R."/>
            <person name="Chow T."/>
            <person name="Chen H."/>
            <person name="Chung M."/>
            <person name="Chen C."/>
            <person name="Shaw J."/>
            <person name="Wu H."/>
            <person name="Hsiao K."/>
            <person name="Chao Y."/>
            <person name="Chu M."/>
            <person name="Cheng C."/>
            <person name="Hour A."/>
            <person name="Lee P."/>
            <person name="Lin S."/>
            <person name="Lin Y."/>
            <person name="Liou J."/>
            <person name="Liu S."/>
            <person name="Hsing Y."/>
            <person name="Raghuvanshi S."/>
            <person name="Mohanty A."/>
            <person name="Bharti A.K."/>
            <person name="Gaur A."/>
            <person name="Gupta V."/>
            <person name="Kumar D."/>
            <person name="Ravi V."/>
            <person name="Vij S."/>
            <person name="Kapur A."/>
            <person name="Khurana P."/>
            <person name="Khurana P."/>
            <person name="Khurana J.P."/>
            <person name="Tyagi A.K."/>
            <person name="Gaikwad K."/>
            <person name="Singh A."/>
            <person name="Dalal V."/>
            <person name="Srivastava S."/>
            <person name="Dixit A."/>
            <person name="Pal A.K."/>
            <person name="Ghazi I.A."/>
            <person name="Yadav M."/>
            <person name="Pandit A."/>
            <person name="Bhargava A."/>
            <person name="Sureshbabu K."/>
            <person name="Batra K."/>
            <person name="Sharma T.R."/>
            <person name="Mohapatra T."/>
            <person name="Singh N.K."/>
            <person name="Messing J."/>
            <person name="Nelson A.B."/>
            <person name="Fuks G."/>
            <person name="Kavchok S."/>
            <person name="Keizer G."/>
            <person name="Linton E."/>
            <person name="Llaca V."/>
            <person name="Song R."/>
            <person name="Tanyolac B."/>
            <person name="Young S."/>
            <person name="Ho-Il K."/>
            <person name="Hahn J.H."/>
            <person name="Sangsakoo G."/>
            <person name="Vanavichit A."/>
            <person name="de Mattos Luiz.A.T."/>
            <person name="Zimmer P.D."/>
            <person name="Malone G."/>
            <person name="Dellagostin O."/>
            <person name="de Oliveira A.C."/>
            <person name="Bevan M."/>
            <person name="Bancroft I."/>
            <person name="Minx P."/>
            <person name="Cordum H."/>
            <person name="Wilson R."/>
            <person name="Cheng Z."/>
            <person name="Jin W."/>
            <person name="Jiang J."/>
            <person name="Leong S.A."/>
            <person name="Iwama H."/>
            <person name="Gojobori T."/>
            <person name="Itoh T."/>
            <person name="Niimura Y."/>
            <person name="Fujii Y."/>
            <person name="Habara T."/>
            <person name="Sakai H."/>
            <person name="Sato Y."/>
            <person name="Wilson G."/>
            <person name="Kumar K."/>
            <person name="McCouch S."/>
            <person name="Juretic N."/>
            <person name="Hoen D."/>
            <person name="Wright S."/>
            <person name="Bruskiewich R."/>
            <person name="Bureau T."/>
            <person name="Miyao A."/>
            <person name="Hirochika H."/>
            <person name="Nishikawa T."/>
            <person name="Kadowaki K."/>
            <person name="Sugiura M."/>
            <person name="Burr B."/>
            <person name="Sasaki T."/>
        </authorList>
    </citation>
    <scope>NUCLEOTIDE SEQUENCE [LARGE SCALE GENOMIC DNA]</scope>
    <source>
        <strain evidence="3">cv. Nipponbare</strain>
    </source>
</reference>